<comment type="caution">
    <text evidence="3">The sequence shown here is derived from an EMBL/GenBank/DDBJ whole genome shotgun (WGS) entry which is preliminary data.</text>
</comment>
<accession>A0ABQ2QC73</accession>
<feature type="transmembrane region" description="Helical" evidence="2">
    <location>
        <begin position="33"/>
        <end position="52"/>
    </location>
</feature>
<feature type="region of interest" description="Disordered" evidence="1">
    <location>
        <begin position="476"/>
        <end position="495"/>
    </location>
</feature>
<evidence type="ECO:0000313" key="4">
    <source>
        <dbReference type="Proteomes" id="UP000654004"/>
    </source>
</evidence>
<feature type="transmembrane region" description="Helical" evidence="2">
    <location>
        <begin position="64"/>
        <end position="87"/>
    </location>
</feature>
<dbReference type="RefSeq" id="WP_188952767.1">
    <property type="nucleotide sequence ID" value="NZ_BMQW01000001.1"/>
</dbReference>
<evidence type="ECO:0000313" key="3">
    <source>
        <dbReference type="EMBL" id="GGP74928.1"/>
    </source>
</evidence>
<sequence>MIYEWVDFFLKIIWLSSFAAVLTLLSKPKGARFFLLVVGLICMAMLELIYANSDVDTLYYDNPVWIFSLIVGNCTLLLAGLLSLFYLKSHFSGIGSKDTGSIKEALSVIPVTADNPAEALNSARQALYLEVETILVQLKLPDSTNIQLLQSQNYSAVTFVSLSMFQPAFPDGALANKLGTQSLVLIRLDAHPFMRFPITYSIRVESSYKLQEFSDVYQISLEQLSRLITQLLQGERWHFKPKRLKQAPIQVWRPANNPRDYKQWRGVDIVMMVIPPLLIFPLLRRIFFGKAKRLKLTTGKPSIEPRQLLQLDSWQVAIKGLQAYAEQLETEFVNAMQANTSQFGKLNEELIWYWDVDGKVERKQYVFSIGRALVFIKIYAYGDDLYIGWDAHVNAGSWAEKNIGAGYAHHDGTRLDVYSIESEWHQPNEFDISDANFALETVHATLVKLTKRLIKERDVDQDIDFTIVRESRSGVLNSQQKPASNEKKKRFMRTG</sequence>
<feature type="transmembrane region" description="Helical" evidence="2">
    <location>
        <begin position="6"/>
        <end position="26"/>
    </location>
</feature>
<name>A0ABQ2QC73_9GAMM</name>
<organism evidence="3 4">
    <name type="scientific">Shewanella ulleungensis</name>
    <dbReference type="NCBI Taxonomy" id="2282699"/>
    <lineage>
        <taxon>Bacteria</taxon>
        <taxon>Pseudomonadati</taxon>
        <taxon>Pseudomonadota</taxon>
        <taxon>Gammaproteobacteria</taxon>
        <taxon>Alteromonadales</taxon>
        <taxon>Shewanellaceae</taxon>
        <taxon>Shewanella</taxon>
    </lineage>
</organism>
<keyword evidence="2" id="KW-0812">Transmembrane</keyword>
<keyword evidence="2" id="KW-1133">Transmembrane helix</keyword>
<reference evidence="4" key="1">
    <citation type="journal article" date="2019" name="Int. J. Syst. Evol. Microbiol.">
        <title>The Global Catalogue of Microorganisms (GCM) 10K type strain sequencing project: providing services to taxonomists for standard genome sequencing and annotation.</title>
        <authorList>
            <consortium name="The Broad Institute Genomics Platform"/>
            <consortium name="The Broad Institute Genome Sequencing Center for Infectious Disease"/>
            <person name="Wu L."/>
            <person name="Ma J."/>
        </authorList>
    </citation>
    <scope>NUCLEOTIDE SEQUENCE [LARGE SCALE GENOMIC DNA]</scope>
    <source>
        <strain evidence="4">JCM 32305</strain>
    </source>
</reference>
<keyword evidence="4" id="KW-1185">Reference proteome</keyword>
<feature type="transmembrane region" description="Helical" evidence="2">
    <location>
        <begin position="269"/>
        <end position="288"/>
    </location>
</feature>
<gene>
    <name evidence="3" type="ORF">GCM10009410_03560</name>
</gene>
<dbReference type="Proteomes" id="UP000654004">
    <property type="component" value="Unassembled WGS sequence"/>
</dbReference>
<dbReference type="EMBL" id="BMQW01000001">
    <property type="protein sequence ID" value="GGP74928.1"/>
    <property type="molecule type" value="Genomic_DNA"/>
</dbReference>
<keyword evidence="2" id="KW-0472">Membrane</keyword>
<proteinExistence type="predicted"/>
<protein>
    <submittedName>
        <fullName evidence="3">Uncharacterized protein</fullName>
    </submittedName>
</protein>
<evidence type="ECO:0000256" key="1">
    <source>
        <dbReference type="SAM" id="MobiDB-lite"/>
    </source>
</evidence>
<evidence type="ECO:0000256" key="2">
    <source>
        <dbReference type="SAM" id="Phobius"/>
    </source>
</evidence>